<evidence type="ECO:0000313" key="2">
    <source>
        <dbReference type="EMBL" id="PKU81734.1"/>
    </source>
</evidence>
<keyword evidence="3" id="KW-1185">Reference proteome</keyword>
<feature type="compositionally biased region" description="Basic and acidic residues" evidence="1">
    <location>
        <begin position="11"/>
        <end position="21"/>
    </location>
</feature>
<name>A0A2I0X1E5_9ASPA</name>
<evidence type="ECO:0000256" key="1">
    <source>
        <dbReference type="SAM" id="MobiDB-lite"/>
    </source>
</evidence>
<dbReference type="AlphaFoldDB" id="A0A2I0X1E5"/>
<dbReference type="Proteomes" id="UP000233837">
    <property type="component" value="Unassembled WGS sequence"/>
</dbReference>
<organism evidence="2 3">
    <name type="scientific">Dendrobium catenatum</name>
    <dbReference type="NCBI Taxonomy" id="906689"/>
    <lineage>
        <taxon>Eukaryota</taxon>
        <taxon>Viridiplantae</taxon>
        <taxon>Streptophyta</taxon>
        <taxon>Embryophyta</taxon>
        <taxon>Tracheophyta</taxon>
        <taxon>Spermatophyta</taxon>
        <taxon>Magnoliopsida</taxon>
        <taxon>Liliopsida</taxon>
        <taxon>Asparagales</taxon>
        <taxon>Orchidaceae</taxon>
        <taxon>Epidendroideae</taxon>
        <taxon>Malaxideae</taxon>
        <taxon>Dendrobiinae</taxon>
        <taxon>Dendrobium</taxon>
    </lineage>
</organism>
<proteinExistence type="predicted"/>
<feature type="region of interest" description="Disordered" evidence="1">
    <location>
        <begin position="1"/>
        <end position="83"/>
    </location>
</feature>
<accession>A0A2I0X1E5</accession>
<protein>
    <submittedName>
        <fullName evidence="2">Uncharacterized protein</fullName>
    </submittedName>
</protein>
<evidence type="ECO:0000313" key="3">
    <source>
        <dbReference type="Proteomes" id="UP000233837"/>
    </source>
</evidence>
<dbReference type="EMBL" id="KZ502223">
    <property type="protein sequence ID" value="PKU81734.1"/>
    <property type="molecule type" value="Genomic_DNA"/>
</dbReference>
<reference evidence="2 3" key="2">
    <citation type="journal article" date="2017" name="Nature">
        <title>The Apostasia genome and the evolution of orchids.</title>
        <authorList>
            <person name="Zhang G.Q."/>
            <person name="Liu K.W."/>
            <person name="Li Z."/>
            <person name="Lohaus R."/>
            <person name="Hsiao Y.Y."/>
            <person name="Niu S.C."/>
            <person name="Wang J.Y."/>
            <person name="Lin Y.C."/>
            <person name="Xu Q."/>
            <person name="Chen L.J."/>
            <person name="Yoshida K."/>
            <person name="Fujiwara S."/>
            <person name="Wang Z.W."/>
            <person name="Zhang Y.Q."/>
            <person name="Mitsuda N."/>
            <person name="Wang M."/>
            <person name="Liu G.H."/>
            <person name="Pecoraro L."/>
            <person name="Huang H.X."/>
            <person name="Xiao X.J."/>
            <person name="Lin M."/>
            <person name="Wu X.Y."/>
            <person name="Wu W.L."/>
            <person name="Chen Y.Y."/>
            <person name="Chang S.B."/>
            <person name="Sakamoto S."/>
            <person name="Ohme-Takagi M."/>
            <person name="Yagi M."/>
            <person name="Zeng S.J."/>
            <person name="Shen C.Y."/>
            <person name="Yeh C.M."/>
            <person name="Luo Y.B."/>
            <person name="Tsai W.C."/>
            <person name="Van de Peer Y."/>
            <person name="Liu Z.J."/>
        </authorList>
    </citation>
    <scope>NUCLEOTIDE SEQUENCE [LARGE SCALE GENOMIC DNA]</scope>
    <source>
        <tissue evidence="2">The whole plant</tissue>
    </source>
</reference>
<feature type="compositionally biased region" description="Polar residues" evidence="1">
    <location>
        <begin position="31"/>
        <end position="43"/>
    </location>
</feature>
<gene>
    <name evidence="2" type="ORF">MA16_Dca018676</name>
</gene>
<reference evidence="2 3" key="1">
    <citation type="journal article" date="2016" name="Sci. Rep.">
        <title>The Dendrobium catenatum Lindl. genome sequence provides insights into polysaccharide synthase, floral development and adaptive evolution.</title>
        <authorList>
            <person name="Zhang G.Q."/>
            <person name="Xu Q."/>
            <person name="Bian C."/>
            <person name="Tsai W.C."/>
            <person name="Yeh C.M."/>
            <person name="Liu K.W."/>
            <person name="Yoshida K."/>
            <person name="Zhang L.S."/>
            <person name="Chang S.B."/>
            <person name="Chen F."/>
            <person name="Shi Y."/>
            <person name="Su Y.Y."/>
            <person name="Zhang Y.Q."/>
            <person name="Chen L.J."/>
            <person name="Yin Y."/>
            <person name="Lin M."/>
            <person name="Huang H."/>
            <person name="Deng H."/>
            <person name="Wang Z.W."/>
            <person name="Zhu S.L."/>
            <person name="Zhao X."/>
            <person name="Deng C."/>
            <person name="Niu S.C."/>
            <person name="Huang J."/>
            <person name="Wang M."/>
            <person name="Liu G.H."/>
            <person name="Yang H.J."/>
            <person name="Xiao X.J."/>
            <person name="Hsiao Y.Y."/>
            <person name="Wu W.L."/>
            <person name="Chen Y.Y."/>
            <person name="Mitsuda N."/>
            <person name="Ohme-Takagi M."/>
            <person name="Luo Y.B."/>
            <person name="Van de Peer Y."/>
            <person name="Liu Z.J."/>
        </authorList>
    </citation>
    <scope>NUCLEOTIDE SEQUENCE [LARGE SCALE GENOMIC DNA]</scope>
    <source>
        <tissue evidence="2">The whole plant</tissue>
    </source>
</reference>
<sequence length="83" mass="9521">MHSRKTAQAQEPKEQPRETRRPHVTKAPQPRENTQARKTSSWPEIQWAKAQKTIAHGGSQGGTHGKQHFLEFQRPVWNSKGQT</sequence>